<sequence>MASDKMLPITAQQPCEGDQLNLFTMYRHKIMDLISATHNVPPDEHFNAEPLFVVVKNILGRSTQIVDNVLLGREPLENLEEKMSRASLDPLLCTLKQLSSEMTSKAPGVETAHKTTISILSKLSTYSWDAKAVLTLAAFALDYEDFLALAKPHSSHQLVESAEIGELNKIINDMLDIMDSIFEVNRLSNNDTKEEPALVNSYAWDLPVGVYWIIITVVACTTQMYCLKSNKDKTQELLPFAKKISDTCDRLSMPIMLRDFQIAERKKERKLKELLQTPDEITEVLKALIFAKDDMQPLIDGSTNKMVSIDVLKKKNVLLLISGLDISMNDISIMKSIYDGILRRRGNESDTYKIVWIPVVEQWTDDSLQKKFEMLRSRMPWYMVQYFSPLAGIKFIKEEWYFEYEPIVVKMNLQGDVLNENAFPMIREKGMTAFPFNTVQVIFCSFVMHPPGPYAIEEYAFFCGGKDNRWIEQFSKKVNTVAEDPITKDARISMELSCLGKSRKQQHFWKHTKTQKKTESHPVNQEIQQLLLSFKNESRWAVLTKWSTRVVSDHGPTILKVLEAFEEWKVNVPEKGFENCFKEYHDKFHQTSPLPSIS</sequence>
<dbReference type="GO" id="GO:0010088">
    <property type="term" value="P:phloem development"/>
    <property type="evidence" value="ECO:0007669"/>
    <property type="project" value="InterPro"/>
</dbReference>
<name>A0A5N6R6P7_9ROSI</name>
<dbReference type="Proteomes" id="UP000327013">
    <property type="component" value="Chromosome 5"/>
</dbReference>
<dbReference type="Pfam" id="PF14577">
    <property type="entry name" value="SEO_C"/>
    <property type="match status" value="1"/>
</dbReference>
<feature type="domain" description="Sieve element occlusion C-terminal" evidence="2">
    <location>
        <begin position="512"/>
        <end position="592"/>
    </location>
</feature>
<organism evidence="3 4">
    <name type="scientific">Carpinus fangiana</name>
    <dbReference type="NCBI Taxonomy" id="176857"/>
    <lineage>
        <taxon>Eukaryota</taxon>
        <taxon>Viridiplantae</taxon>
        <taxon>Streptophyta</taxon>
        <taxon>Embryophyta</taxon>
        <taxon>Tracheophyta</taxon>
        <taxon>Spermatophyta</taxon>
        <taxon>Magnoliopsida</taxon>
        <taxon>eudicotyledons</taxon>
        <taxon>Gunneridae</taxon>
        <taxon>Pentapetalae</taxon>
        <taxon>rosids</taxon>
        <taxon>fabids</taxon>
        <taxon>Fagales</taxon>
        <taxon>Betulaceae</taxon>
        <taxon>Carpinus</taxon>
    </lineage>
</organism>
<dbReference type="PANTHER" id="PTHR33232:SF18">
    <property type="entry name" value="PROTEIN SIEVE ELEMENT OCCLUSION B-LIKE"/>
    <property type="match status" value="1"/>
</dbReference>
<evidence type="ECO:0000313" key="4">
    <source>
        <dbReference type="Proteomes" id="UP000327013"/>
    </source>
</evidence>
<keyword evidence="4" id="KW-1185">Reference proteome</keyword>
<dbReference type="InterPro" id="IPR027942">
    <property type="entry name" value="SEO_N"/>
</dbReference>
<reference evidence="3 4" key="1">
    <citation type="submission" date="2019-06" db="EMBL/GenBank/DDBJ databases">
        <title>A chromosomal-level reference genome of Carpinus fangiana (Coryloideae, Betulaceae).</title>
        <authorList>
            <person name="Yang X."/>
            <person name="Wang Z."/>
            <person name="Zhang L."/>
            <person name="Hao G."/>
            <person name="Liu J."/>
            <person name="Yang Y."/>
        </authorList>
    </citation>
    <scope>NUCLEOTIDE SEQUENCE [LARGE SCALE GENOMIC DNA]</scope>
    <source>
        <strain evidence="3">Cfa_2016G</strain>
        <tissue evidence="3">Leaf</tissue>
    </source>
</reference>
<dbReference type="PANTHER" id="PTHR33232">
    <property type="entry name" value="PROTEIN SIEVE ELEMENT OCCLUSION B-LIKE"/>
    <property type="match status" value="1"/>
</dbReference>
<feature type="domain" description="Sieve element occlusion N-terminal" evidence="1">
    <location>
        <begin position="29"/>
        <end position="161"/>
    </location>
</feature>
<dbReference type="InterPro" id="IPR027944">
    <property type="entry name" value="SEO_C"/>
</dbReference>
<evidence type="ECO:0000259" key="1">
    <source>
        <dbReference type="Pfam" id="PF14576"/>
    </source>
</evidence>
<proteinExistence type="predicted"/>
<accession>A0A5N6R6P7</accession>
<gene>
    <name evidence="3" type="ORF">FH972_013104</name>
</gene>
<protein>
    <recommendedName>
        <fullName evidence="5">Sieve element occlusion N-terminal domain-containing protein</fullName>
    </recommendedName>
</protein>
<evidence type="ECO:0000313" key="3">
    <source>
        <dbReference type="EMBL" id="KAE8056321.1"/>
    </source>
</evidence>
<dbReference type="Pfam" id="PF14576">
    <property type="entry name" value="SEO_N"/>
    <property type="match status" value="2"/>
</dbReference>
<feature type="domain" description="Sieve element occlusion N-terminal" evidence="1">
    <location>
        <begin position="166"/>
        <end position="277"/>
    </location>
</feature>
<dbReference type="OrthoDB" id="1670392at2759"/>
<dbReference type="InterPro" id="IPR039299">
    <property type="entry name" value="SEOA"/>
</dbReference>
<evidence type="ECO:0000259" key="2">
    <source>
        <dbReference type="Pfam" id="PF14577"/>
    </source>
</evidence>
<dbReference type="AlphaFoldDB" id="A0A5N6R6P7"/>
<dbReference type="EMBL" id="CM017325">
    <property type="protein sequence ID" value="KAE8056321.1"/>
    <property type="molecule type" value="Genomic_DNA"/>
</dbReference>
<evidence type="ECO:0008006" key="5">
    <source>
        <dbReference type="Google" id="ProtNLM"/>
    </source>
</evidence>